<dbReference type="Proteomes" id="UP000287300">
    <property type="component" value="Unassembled WGS sequence"/>
</dbReference>
<evidence type="ECO:0000256" key="4">
    <source>
        <dbReference type="ARBA" id="ARBA00023125"/>
    </source>
</evidence>
<dbReference type="Pfam" id="PF02796">
    <property type="entry name" value="HTH_7"/>
    <property type="match status" value="1"/>
</dbReference>
<evidence type="ECO:0000256" key="5">
    <source>
        <dbReference type="ARBA" id="ARBA00023172"/>
    </source>
</evidence>
<organism evidence="9 10">
    <name type="scientific">Acetobacter pasteurianus NBRC 3188</name>
    <dbReference type="NCBI Taxonomy" id="1226663"/>
    <lineage>
        <taxon>Bacteria</taxon>
        <taxon>Pseudomonadati</taxon>
        <taxon>Pseudomonadota</taxon>
        <taxon>Alphaproteobacteria</taxon>
        <taxon>Acetobacterales</taxon>
        <taxon>Acetobacteraceae</taxon>
        <taxon>Acetobacter</taxon>
    </lineage>
</organism>
<dbReference type="InterPro" id="IPR006120">
    <property type="entry name" value="Resolvase_HTH_dom"/>
</dbReference>
<keyword evidence="2" id="KW-0229">DNA integration</keyword>
<sequence>MKYGYARVSTSDQDLTIQETALQKAGCEIIRGEKVSGTSREGRKELDNLLQFLRAGDSLVVTRIDRLARSISDLQDIVRYLEDKKVSLICTQQPIDTSNAVGKMFLNLLGVFAQFETELRRERQLEGIAKAKEKGVYKGRKQSYDHERVKELKVEGLGVSEIIRQTGISKTHVYRILNENSGKNHLHPNNIIEPLEEGRNISHSL</sequence>
<dbReference type="InterPro" id="IPR006119">
    <property type="entry name" value="Resolv_N"/>
</dbReference>
<dbReference type="PROSITE" id="PS51736">
    <property type="entry name" value="RECOMBINASES_3"/>
    <property type="match status" value="1"/>
</dbReference>
<dbReference type="InterPro" id="IPR036162">
    <property type="entry name" value="Resolvase-like_N_sf"/>
</dbReference>
<keyword evidence="4" id="KW-0238">DNA-binding</keyword>
<dbReference type="Gene3D" id="1.10.10.60">
    <property type="entry name" value="Homeodomain-like"/>
    <property type="match status" value="1"/>
</dbReference>
<dbReference type="RefSeq" id="WP_259330814.1">
    <property type="nucleotide sequence ID" value="NZ_BDES01000002.1"/>
</dbReference>
<feature type="domain" description="Resolvase/invertase-type recombinase catalytic" evidence="8">
    <location>
        <begin position="1"/>
        <end position="135"/>
    </location>
</feature>
<dbReference type="InterPro" id="IPR006118">
    <property type="entry name" value="Recombinase_CS"/>
</dbReference>
<comment type="similarity">
    <text evidence="1">Belongs to the site-specific recombinase resolvase family.</text>
</comment>
<keyword evidence="5" id="KW-0233">DNA recombination</keyword>
<dbReference type="CDD" id="cd03768">
    <property type="entry name" value="SR_ResInv"/>
    <property type="match status" value="1"/>
</dbReference>
<reference evidence="9 10" key="1">
    <citation type="submission" date="2016-06" db="EMBL/GenBank/DDBJ databases">
        <title>Acetobacter pasteurianus NBRC 3188 whole genome sequencing project.</title>
        <authorList>
            <person name="Matsutani M."/>
            <person name="Shiwa Y."/>
            <person name="Okamoto-Kainuma A."/>
            <person name="Ishikawa M."/>
            <person name="Koizumi Y."/>
            <person name="Yoshikawa H."/>
            <person name="Yakushi T."/>
            <person name="Matsushita K."/>
        </authorList>
    </citation>
    <scope>NUCLEOTIDE SEQUENCE [LARGE SCALE GENOMIC DNA]</scope>
    <source>
        <strain evidence="9 10">NBRC 3188</strain>
    </source>
</reference>
<dbReference type="SUPFAM" id="SSF46689">
    <property type="entry name" value="Homeodomain-like"/>
    <property type="match status" value="1"/>
</dbReference>
<dbReference type="AlphaFoldDB" id="A0A401WPZ8"/>
<dbReference type="GO" id="GO:0015074">
    <property type="term" value="P:DNA integration"/>
    <property type="evidence" value="ECO:0007669"/>
    <property type="project" value="UniProtKB-KW"/>
</dbReference>
<evidence type="ECO:0000313" key="10">
    <source>
        <dbReference type="Proteomes" id="UP000287300"/>
    </source>
</evidence>
<dbReference type="SUPFAM" id="SSF53041">
    <property type="entry name" value="Resolvase-like"/>
    <property type="match status" value="1"/>
</dbReference>
<evidence type="ECO:0000256" key="6">
    <source>
        <dbReference type="PIRSR" id="PIRSR606118-50"/>
    </source>
</evidence>
<dbReference type="InterPro" id="IPR009057">
    <property type="entry name" value="Homeodomain-like_sf"/>
</dbReference>
<dbReference type="PROSITE" id="PS00397">
    <property type="entry name" value="RECOMBINASES_1"/>
    <property type="match status" value="1"/>
</dbReference>
<dbReference type="PANTHER" id="PTHR30461">
    <property type="entry name" value="DNA-INVERTASE FROM LAMBDOID PROPHAGE"/>
    <property type="match status" value="1"/>
</dbReference>
<dbReference type="FunFam" id="3.40.50.1390:FF:000001">
    <property type="entry name" value="DNA recombinase"/>
    <property type="match status" value="1"/>
</dbReference>
<dbReference type="Pfam" id="PF00239">
    <property type="entry name" value="Resolvase"/>
    <property type="match status" value="1"/>
</dbReference>
<dbReference type="GO" id="GO:0003677">
    <property type="term" value="F:DNA binding"/>
    <property type="evidence" value="ECO:0007669"/>
    <property type="project" value="UniProtKB-KW"/>
</dbReference>
<evidence type="ECO:0000256" key="1">
    <source>
        <dbReference type="ARBA" id="ARBA00009913"/>
    </source>
</evidence>
<keyword evidence="3" id="KW-0230">DNA invertase</keyword>
<evidence type="ECO:0000256" key="3">
    <source>
        <dbReference type="ARBA" id="ARBA00023100"/>
    </source>
</evidence>
<evidence type="ECO:0000313" key="9">
    <source>
        <dbReference type="EMBL" id="GCD51401.1"/>
    </source>
</evidence>
<evidence type="ECO:0000256" key="7">
    <source>
        <dbReference type="PROSITE-ProRule" id="PRU10137"/>
    </source>
</evidence>
<dbReference type="GO" id="GO:0000150">
    <property type="term" value="F:DNA strand exchange activity"/>
    <property type="evidence" value="ECO:0007669"/>
    <property type="project" value="UniProtKB-KW"/>
</dbReference>
<feature type="active site" description="O-(5'-phospho-DNA)-serine intermediate" evidence="6 7">
    <location>
        <position position="9"/>
    </location>
</feature>
<gene>
    <name evidence="9" type="primary">rlgA</name>
    <name evidence="9" type="ORF">NBRC3188_0098</name>
</gene>
<dbReference type="InterPro" id="IPR050639">
    <property type="entry name" value="SSR_resolvase"/>
</dbReference>
<dbReference type="PROSITE" id="PS00398">
    <property type="entry name" value="RECOMBINASES_2"/>
    <property type="match status" value="1"/>
</dbReference>
<dbReference type="PANTHER" id="PTHR30461:SF26">
    <property type="entry name" value="RESOLVASE HOMOLOG YNEB"/>
    <property type="match status" value="1"/>
</dbReference>
<evidence type="ECO:0000256" key="2">
    <source>
        <dbReference type="ARBA" id="ARBA00022908"/>
    </source>
</evidence>
<dbReference type="EMBL" id="BDES01000002">
    <property type="protein sequence ID" value="GCD51401.1"/>
    <property type="molecule type" value="Genomic_DNA"/>
</dbReference>
<proteinExistence type="inferred from homology"/>
<accession>A0A401WPZ8</accession>
<name>A0A401WPZ8_ACEPA</name>
<evidence type="ECO:0000259" key="8">
    <source>
        <dbReference type="PROSITE" id="PS51736"/>
    </source>
</evidence>
<dbReference type="Gene3D" id="3.40.50.1390">
    <property type="entry name" value="Resolvase, N-terminal catalytic domain"/>
    <property type="match status" value="1"/>
</dbReference>
<dbReference type="SMART" id="SM00857">
    <property type="entry name" value="Resolvase"/>
    <property type="match status" value="1"/>
</dbReference>
<comment type="caution">
    <text evidence="9">The sequence shown here is derived from an EMBL/GenBank/DDBJ whole genome shotgun (WGS) entry which is preliminary data.</text>
</comment>
<protein>
    <submittedName>
        <fullName evidence="9">DNA invertase</fullName>
    </submittedName>
</protein>